<protein>
    <recommendedName>
        <fullName evidence="2">WSC domain-containing protein</fullName>
    </recommendedName>
</protein>
<dbReference type="OrthoDB" id="2019572at2759"/>
<dbReference type="SMART" id="SM00321">
    <property type="entry name" value="WSC"/>
    <property type="match status" value="1"/>
</dbReference>
<evidence type="ECO:0000259" key="2">
    <source>
        <dbReference type="PROSITE" id="PS51212"/>
    </source>
</evidence>
<proteinExistence type="predicted"/>
<feature type="chain" id="PRO_5017338788" description="WSC domain-containing protein" evidence="1">
    <location>
        <begin position="23"/>
        <end position="235"/>
    </location>
</feature>
<gene>
    <name evidence="3" type="ORF">CDV56_104194</name>
</gene>
<reference evidence="3" key="1">
    <citation type="submission" date="2018-08" db="EMBL/GenBank/DDBJ databases">
        <title>Draft genome sequence of azole-resistant Aspergillus thermomutatus (Neosartorya pseudofischeri) strain HMR AF 39, isolated from a human nasal aspirate.</title>
        <authorList>
            <person name="Parent-Michaud M."/>
            <person name="Dufresne P.J."/>
            <person name="Fournier E."/>
            <person name="Martineau C."/>
            <person name="Moreira S."/>
            <person name="Perkins V."/>
            <person name="De Repentigny L."/>
            <person name="Dufresne S.F."/>
        </authorList>
    </citation>
    <scope>NUCLEOTIDE SEQUENCE [LARGE SCALE GENOMIC DNA]</scope>
    <source>
        <strain evidence="3">HMR AF 39</strain>
    </source>
</reference>
<dbReference type="RefSeq" id="XP_026611802.1">
    <property type="nucleotide sequence ID" value="XM_026757813.1"/>
</dbReference>
<feature type="domain" description="WSC" evidence="2">
    <location>
        <begin position="23"/>
        <end position="109"/>
    </location>
</feature>
<name>A0A397GAH1_ASPTH</name>
<dbReference type="GeneID" id="38126168"/>
<dbReference type="VEuPathDB" id="FungiDB:CDV56_104194"/>
<dbReference type="EMBL" id="NKHU02000207">
    <property type="protein sequence ID" value="RHZ48002.1"/>
    <property type="molecule type" value="Genomic_DNA"/>
</dbReference>
<dbReference type="STRING" id="41047.A0A397GAH1"/>
<keyword evidence="4" id="KW-1185">Reference proteome</keyword>
<comment type="caution">
    <text evidence="3">The sequence shown here is derived from an EMBL/GenBank/DDBJ whole genome shotgun (WGS) entry which is preliminary data.</text>
</comment>
<evidence type="ECO:0000313" key="3">
    <source>
        <dbReference type="EMBL" id="RHZ48002.1"/>
    </source>
</evidence>
<evidence type="ECO:0000313" key="4">
    <source>
        <dbReference type="Proteomes" id="UP000215305"/>
    </source>
</evidence>
<dbReference type="InterPro" id="IPR002889">
    <property type="entry name" value="WSC_carb-bd"/>
</dbReference>
<dbReference type="Proteomes" id="UP000215305">
    <property type="component" value="Unassembled WGS sequence"/>
</dbReference>
<evidence type="ECO:0000256" key="1">
    <source>
        <dbReference type="SAM" id="SignalP"/>
    </source>
</evidence>
<dbReference type="AlphaFoldDB" id="A0A397GAH1"/>
<dbReference type="PROSITE" id="PS51212">
    <property type="entry name" value="WSC"/>
    <property type="match status" value="1"/>
</dbReference>
<organism evidence="3 4">
    <name type="scientific">Aspergillus thermomutatus</name>
    <name type="common">Neosartorya pseudofischeri</name>
    <dbReference type="NCBI Taxonomy" id="41047"/>
    <lineage>
        <taxon>Eukaryota</taxon>
        <taxon>Fungi</taxon>
        <taxon>Dikarya</taxon>
        <taxon>Ascomycota</taxon>
        <taxon>Pezizomycotina</taxon>
        <taxon>Eurotiomycetes</taxon>
        <taxon>Eurotiomycetidae</taxon>
        <taxon>Eurotiales</taxon>
        <taxon>Aspergillaceae</taxon>
        <taxon>Aspergillus</taxon>
        <taxon>Aspergillus subgen. Fumigati</taxon>
    </lineage>
</organism>
<accession>A0A397GAH1</accession>
<feature type="signal peptide" evidence="1">
    <location>
        <begin position="1"/>
        <end position="22"/>
    </location>
</feature>
<keyword evidence="1" id="KW-0732">Signal</keyword>
<dbReference type="Pfam" id="PF01822">
    <property type="entry name" value="WSC"/>
    <property type="match status" value="1"/>
</dbReference>
<sequence length="235" mass="23434">MSPKILSLAFLSLMTLTPHVFAIKDSSACYSSPGDLTLGGSSQYMAVGMCEDKCKENAVSAVQGTDCYCGSSLPPSSAKVSNDKCNTACPGYPADYCGGSRTWTVMYDNLLLEEDSEDSMSTSLTVNPTLVATITKDSANPTATIPAEILTAPSATFTQHPGVAHGVSSGTASSSVAAAASKSAGASSASTSASSSAPSASPSGSAAAAATLSRSVGAAGSVMGAVFIPLVMSWL</sequence>